<dbReference type="PANTHER" id="PTHR10434:SF9">
    <property type="entry name" value="PHOSPHOLIPID_GLYCEROL ACYLTRANSFERASE DOMAIN-CONTAINING PROTEIN"/>
    <property type="match status" value="1"/>
</dbReference>
<dbReference type="GO" id="GO:0006654">
    <property type="term" value="P:phosphatidic acid biosynthetic process"/>
    <property type="evidence" value="ECO:0007669"/>
    <property type="project" value="TreeGrafter"/>
</dbReference>
<dbReference type="GO" id="GO:0003841">
    <property type="term" value="F:1-acylglycerol-3-phosphate O-acyltransferase activity"/>
    <property type="evidence" value="ECO:0007669"/>
    <property type="project" value="TreeGrafter"/>
</dbReference>
<keyword evidence="2 5" id="KW-0808">Transferase</keyword>
<protein>
    <submittedName>
        <fullName evidence="5">Acyltransferase-like protein</fullName>
    </submittedName>
</protein>
<sequence>MMPAWLARFMFRLNGMRFVDHNHGNWPKKCVVPTGPHTSNRDFPYGIYARAAAGRYIQFVAKSSLFKGPAGWAMKFMGGVPVVREKRSNFVQAVAKIFAEREEFYLCIAMEGTRKKVDRFKTGFYWIAREAKVPMVFAKFDFGNRVIEFSKPFYPTGDVRADFDFIYRHFDGVQGLVPENSFDYDPVVLEELPSAGEQQGSPQS</sequence>
<comment type="pathway">
    <text evidence="1">Lipid metabolism.</text>
</comment>
<dbReference type="SUPFAM" id="SSF69593">
    <property type="entry name" value="Glycerol-3-phosphate (1)-acyltransferase"/>
    <property type="match status" value="1"/>
</dbReference>
<dbReference type="Proteomes" id="UP000237662">
    <property type="component" value="Unassembled WGS sequence"/>
</dbReference>
<reference evidence="5 6" key="1">
    <citation type="submission" date="2018-02" db="EMBL/GenBank/DDBJ databases">
        <title>Genomic Encyclopedia of Archaeal and Bacterial Type Strains, Phase II (KMG-II): from individual species to whole genera.</title>
        <authorList>
            <person name="Goeker M."/>
        </authorList>
    </citation>
    <scope>NUCLEOTIDE SEQUENCE [LARGE SCALE GENOMIC DNA]</scope>
    <source>
        <strain evidence="5 6">DSM 29526</strain>
    </source>
</reference>
<evidence type="ECO:0000256" key="3">
    <source>
        <dbReference type="ARBA" id="ARBA00023315"/>
    </source>
</evidence>
<accession>A0A2S6I3C7</accession>
<dbReference type="RefSeq" id="WP_245911500.1">
    <property type="nucleotide sequence ID" value="NZ_PTJC01000006.1"/>
</dbReference>
<gene>
    <name evidence="5" type="ORF">CLV84_2580</name>
</gene>
<evidence type="ECO:0000256" key="2">
    <source>
        <dbReference type="ARBA" id="ARBA00022679"/>
    </source>
</evidence>
<dbReference type="Pfam" id="PF01553">
    <property type="entry name" value="Acyltransferase"/>
    <property type="match status" value="1"/>
</dbReference>
<comment type="caution">
    <text evidence="5">The sequence shown here is derived from an EMBL/GenBank/DDBJ whole genome shotgun (WGS) entry which is preliminary data.</text>
</comment>
<keyword evidence="6" id="KW-1185">Reference proteome</keyword>
<dbReference type="SMART" id="SM00563">
    <property type="entry name" value="PlsC"/>
    <property type="match status" value="1"/>
</dbReference>
<feature type="domain" description="Phospholipid/glycerol acyltransferase" evidence="4">
    <location>
        <begin position="31"/>
        <end position="140"/>
    </location>
</feature>
<dbReference type="EMBL" id="PTJC01000006">
    <property type="protein sequence ID" value="PPK85677.1"/>
    <property type="molecule type" value="Genomic_DNA"/>
</dbReference>
<evidence type="ECO:0000256" key="1">
    <source>
        <dbReference type="ARBA" id="ARBA00005189"/>
    </source>
</evidence>
<proteinExistence type="predicted"/>
<evidence type="ECO:0000313" key="5">
    <source>
        <dbReference type="EMBL" id="PPK85677.1"/>
    </source>
</evidence>
<dbReference type="PANTHER" id="PTHR10434">
    <property type="entry name" value="1-ACYL-SN-GLYCEROL-3-PHOSPHATE ACYLTRANSFERASE"/>
    <property type="match status" value="1"/>
</dbReference>
<keyword evidence="3 5" id="KW-0012">Acyltransferase</keyword>
<organism evidence="5 6">
    <name type="scientific">Neolewinella xylanilytica</name>
    <dbReference type="NCBI Taxonomy" id="1514080"/>
    <lineage>
        <taxon>Bacteria</taxon>
        <taxon>Pseudomonadati</taxon>
        <taxon>Bacteroidota</taxon>
        <taxon>Saprospiria</taxon>
        <taxon>Saprospirales</taxon>
        <taxon>Lewinellaceae</taxon>
        <taxon>Neolewinella</taxon>
    </lineage>
</organism>
<evidence type="ECO:0000313" key="6">
    <source>
        <dbReference type="Proteomes" id="UP000237662"/>
    </source>
</evidence>
<dbReference type="AlphaFoldDB" id="A0A2S6I3C7"/>
<name>A0A2S6I3C7_9BACT</name>
<evidence type="ECO:0000259" key="4">
    <source>
        <dbReference type="SMART" id="SM00563"/>
    </source>
</evidence>
<dbReference type="InterPro" id="IPR002123">
    <property type="entry name" value="Plipid/glycerol_acylTrfase"/>
</dbReference>